<dbReference type="Proteomes" id="UP000054324">
    <property type="component" value="Unassembled WGS sequence"/>
</dbReference>
<feature type="region of interest" description="Disordered" evidence="1">
    <location>
        <begin position="115"/>
        <end position="175"/>
    </location>
</feature>
<dbReference type="RefSeq" id="XP_009173394.1">
    <property type="nucleotide sequence ID" value="XM_009175130.1"/>
</dbReference>
<dbReference type="AlphaFoldDB" id="A0A075A5Z0"/>
<organism evidence="2 3">
    <name type="scientific">Opisthorchis viverrini</name>
    <name type="common">Southeast Asian liver fluke</name>
    <dbReference type="NCBI Taxonomy" id="6198"/>
    <lineage>
        <taxon>Eukaryota</taxon>
        <taxon>Metazoa</taxon>
        <taxon>Spiralia</taxon>
        <taxon>Lophotrochozoa</taxon>
        <taxon>Platyhelminthes</taxon>
        <taxon>Trematoda</taxon>
        <taxon>Digenea</taxon>
        <taxon>Opisthorchiida</taxon>
        <taxon>Opisthorchiata</taxon>
        <taxon>Opisthorchiidae</taxon>
        <taxon>Opisthorchis</taxon>
    </lineage>
</organism>
<evidence type="ECO:0000313" key="2">
    <source>
        <dbReference type="EMBL" id="KER22859.1"/>
    </source>
</evidence>
<dbReference type="KEGG" id="ovi:T265_09133"/>
<reference evidence="2 3" key="1">
    <citation type="submission" date="2013-11" db="EMBL/GenBank/DDBJ databases">
        <title>Opisthorchis viverrini - life in the bile duct.</title>
        <authorList>
            <person name="Young N.D."/>
            <person name="Nagarajan N."/>
            <person name="Lin S.J."/>
            <person name="Korhonen P.K."/>
            <person name="Jex A.R."/>
            <person name="Hall R.S."/>
            <person name="Safavi-Hemami H."/>
            <person name="Kaewkong W."/>
            <person name="Bertrand D."/>
            <person name="Gao S."/>
            <person name="Seet Q."/>
            <person name="Wongkham S."/>
            <person name="Teh B.T."/>
            <person name="Wongkham C."/>
            <person name="Intapan P.M."/>
            <person name="Maleewong W."/>
            <person name="Yang X."/>
            <person name="Hu M."/>
            <person name="Wang Z."/>
            <person name="Hofmann A."/>
            <person name="Sternberg P.W."/>
            <person name="Tan P."/>
            <person name="Wang J."/>
            <person name="Gasser R.B."/>
        </authorList>
    </citation>
    <scope>NUCLEOTIDE SEQUENCE [LARGE SCALE GENOMIC DNA]</scope>
</reference>
<protein>
    <submittedName>
        <fullName evidence="2">Uncharacterized protein</fullName>
    </submittedName>
</protein>
<name>A0A075A5Z0_OPIVI</name>
<evidence type="ECO:0000256" key="1">
    <source>
        <dbReference type="SAM" id="MobiDB-lite"/>
    </source>
</evidence>
<feature type="compositionally biased region" description="Basic residues" evidence="1">
    <location>
        <begin position="144"/>
        <end position="155"/>
    </location>
</feature>
<evidence type="ECO:0000313" key="3">
    <source>
        <dbReference type="Proteomes" id="UP000054324"/>
    </source>
</evidence>
<accession>A0A075A5Z0</accession>
<dbReference type="EMBL" id="KL596876">
    <property type="protein sequence ID" value="KER22859.1"/>
    <property type="molecule type" value="Genomic_DNA"/>
</dbReference>
<dbReference type="CTD" id="20323312"/>
<keyword evidence="3" id="KW-1185">Reference proteome</keyword>
<sequence>MMNSTYYVRLHACLSVQSALGIRTAQRIASSRDHYPMQTHSNFHHLDSNAHAAPSHSHNMSRLEAVDFHVHPDCNSSMLSVQPVSSASTPAGSYHSRTKPCHRFRVAALTDETDITSQEGVGDEFNSKENSVKYPPHFGDKRPISKRPKQRHSGSRRSLSDNSSPQPRDCDPLSLHDAGDPIISTAFFPVFHAFTTVHVSDDSPGECHTQNTVSENSDSVVNECILFANSLGIRITHLQINLVFTRDSTESLVYDVLQLNTLHTRRFMFQLA</sequence>
<dbReference type="GeneID" id="20323312"/>
<gene>
    <name evidence="2" type="ORF">T265_09133</name>
</gene>
<proteinExistence type="predicted"/>